<sequence>MTVALSEILSNRRLNGDTVTFTATDDWTQGRTMFGGFLSALAVVAMRDTLGIDMPLRALQTNFVGPVPAGDVVYRTRLLRQGKSVSQVQCEIYSDETLAGLVVGVFGAPRDTALPLLTPEHKPLPKLVDDIPALPFIPKITPNFLQHIEMRWALGSIPYMGTPFWESGIYIRSIDKNLSPEVLIVMLSDGPPTPCLSHFKGPVMASSVSWSLELPPLPKDINSDGWFQIDMETKAGAQGYVNQTAKLWTPNGQLASLGYQVVAVYG</sequence>
<proteinExistence type="predicted"/>
<feature type="domain" description="Acyl-CoA thioesterase-like N-terminal HotDog" evidence="1">
    <location>
        <begin position="24"/>
        <end position="99"/>
    </location>
</feature>
<dbReference type="KEGG" id="lto:RGQ30_27200"/>
<dbReference type="Pfam" id="PF13622">
    <property type="entry name" value="4HBT_3"/>
    <property type="match status" value="1"/>
</dbReference>
<dbReference type="InterPro" id="IPR029069">
    <property type="entry name" value="HotDog_dom_sf"/>
</dbReference>
<feature type="domain" description="Acyl-CoA thioesterase-like C-terminal" evidence="2">
    <location>
        <begin position="129"/>
        <end position="264"/>
    </location>
</feature>
<keyword evidence="4" id="KW-1185">Reference proteome</keyword>
<protein>
    <submittedName>
        <fullName evidence="3">Acyl-CoA thioesterase II</fullName>
    </submittedName>
</protein>
<dbReference type="InterPro" id="IPR049450">
    <property type="entry name" value="ACOT8-like_C"/>
</dbReference>
<organism evidence="3 4">
    <name type="scientific">Limnobacter thiooxidans</name>
    <dbReference type="NCBI Taxonomy" id="131080"/>
    <lineage>
        <taxon>Bacteria</taxon>
        <taxon>Pseudomonadati</taxon>
        <taxon>Pseudomonadota</taxon>
        <taxon>Betaproteobacteria</taxon>
        <taxon>Burkholderiales</taxon>
        <taxon>Burkholderiaceae</taxon>
        <taxon>Limnobacter</taxon>
    </lineage>
</organism>
<name>A0AA86J4Q0_9BURK</name>
<reference evidence="3 4" key="1">
    <citation type="submission" date="2023-10" db="EMBL/GenBank/DDBJ databases">
        <title>Complete Genome Sequence of Limnobacter thiooxidans CS-K2T, Isolated from freshwater lake sediments in Bavaria, Germany.</title>
        <authorList>
            <person name="Naruki M."/>
            <person name="Watanabe A."/>
            <person name="Warashina T."/>
            <person name="Morita T."/>
            <person name="Arakawa K."/>
        </authorList>
    </citation>
    <scope>NUCLEOTIDE SEQUENCE [LARGE SCALE GENOMIC DNA]</scope>
    <source>
        <strain evidence="3 4">CS-K2</strain>
    </source>
</reference>
<evidence type="ECO:0000313" key="3">
    <source>
        <dbReference type="EMBL" id="BET27219.1"/>
    </source>
</evidence>
<dbReference type="Gene3D" id="2.40.160.210">
    <property type="entry name" value="Acyl-CoA thioesterase, double hotdog domain"/>
    <property type="match status" value="1"/>
</dbReference>
<dbReference type="InterPro" id="IPR049449">
    <property type="entry name" value="TesB_ACOT8-like_N"/>
</dbReference>
<evidence type="ECO:0000313" key="4">
    <source>
        <dbReference type="Proteomes" id="UP001329151"/>
    </source>
</evidence>
<accession>A0AA86J4Q0</accession>
<evidence type="ECO:0000259" key="1">
    <source>
        <dbReference type="Pfam" id="PF13622"/>
    </source>
</evidence>
<dbReference type="SUPFAM" id="SSF54637">
    <property type="entry name" value="Thioesterase/thiol ester dehydrase-isomerase"/>
    <property type="match status" value="2"/>
</dbReference>
<dbReference type="Pfam" id="PF20789">
    <property type="entry name" value="4HBT_3C"/>
    <property type="match status" value="1"/>
</dbReference>
<dbReference type="RefSeq" id="WP_130557679.1">
    <property type="nucleotide sequence ID" value="NZ_AP028947.1"/>
</dbReference>
<dbReference type="EMBL" id="AP028947">
    <property type="protein sequence ID" value="BET27219.1"/>
    <property type="molecule type" value="Genomic_DNA"/>
</dbReference>
<gene>
    <name evidence="3" type="ORF">RGQ30_27200</name>
</gene>
<dbReference type="AlphaFoldDB" id="A0AA86J4Q0"/>
<dbReference type="InterPro" id="IPR042171">
    <property type="entry name" value="Acyl-CoA_hotdog"/>
</dbReference>
<evidence type="ECO:0000259" key="2">
    <source>
        <dbReference type="Pfam" id="PF20789"/>
    </source>
</evidence>
<dbReference type="Proteomes" id="UP001329151">
    <property type="component" value="Chromosome"/>
</dbReference>